<dbReference type="GeneID" id="41072976"/>
<dbReference type="STRING" id="1284.SHYC_05915"/>
<dbReference type="RefSeq" id="WP_039645230.1">
    <property type="nucleotide sequence ID" value="NZ_CP008747.1"/>
</dbReference>
<comment type="caution">
    <text evidence="1">The sequence shown here is derived from an EMBL/GenBank/DDBJ whole genome shotgun (WGS) entry which is preliminary data.</text>
</comment>
<dbReference type="PROSITE" id="PS51352">
    <property type="entry name" value="THIOREDOXIN_2"/>
    <property type="match status" value="1"/>
</dbReference>
<proteinExistence type="predicted"/>
<name>A0A0A8HP68_STAHY</name>
<evidence type="ECO:0000313" key="2">
    <source>
        <dbReference type="Proteomes" id="UP000285625"/>
    </source>
</evidence>
<dbReference type="Pfam" id="PF00085">
    <property type="entry name" value="Thioredoxin"/>
    <property type="match status" value="1"/>
</dbReference>
<sequence length="102" mass="11757">MKAIQNETEYQQLSQAQTVFMFTASWCPDCRVIEPDLPQLESKYPNFNFVSVDRDAHIDLAIKEGVMGIPSFIVYKDGERVGDYIGKERKSIEQIDTFLSQF</sequence>
<dbReference type="HOGENOM" id="CLU_090389_14_3_9"/>
<reference evidence="1 2" key="1">
    <citation type="journal article" date="2016" name="Front. Microbiol.">
        <title>Comprehensive Phylogenetic Analysis of Bovine Non-aureus Staphylococci Species Based on Whole-Genome Sequencing.</title>
        <authorList>
            <person name="Naushad S."/>
            <person name="Barkema H.W."/>
            <person name="Luby C."/>
            <person name="Condas L.A."/>
            <person name="Nobrega D.B."/>
            <person name="Carson D.A."/>
            <person name="De Buck J."/>
        </authorList>
    </citation>
    <scope>NUCLEOTIDE SEQUENCE [LARGE SCALE GENOMIC DNA]</scope>
    <source>
        <strain evidence="1 2">SNUC 5959</strain>
    </source>
</reference>
<evidence type="ECO:0000313" key="1">
    <source>
        <dbReference type="EMBL" id="RIO47484.1"/>
    </source>
</evidence>
<organism evidence="1 2">
    <name type="scientific">Staphylococcus hyicus</name>
    <dbReference type="NCBI Taxonomy" id="1284"/>
    <lineage>
        <taxon>Bacteria</taxon>
        <taxon>Bacillati</taxon>
        <taxon>Bacillota</taxon>
        <taxon>Bacilli</taxon>
        <taxon>Bacillales</taxon>
        <taxon>Staphylococcaceae</taxon>
        <taxon>Staphylococcus</taxon>
    </lineage>
</organism>
<dbReference type="CDD" id="cd02947">
    <property type="entry name" value="TRX_family"/>
    <property type="match status" value="1"/>
</dbReference>
<dbReference type="KEGG" id="shu:SHYC_05915"/>
<dbReference type="InterPro" id="IPR050620">
    <property type="entry name" value="Thioredoxin_H-type-like"/>
</dbReference>
<dbReference type="EMBL" id="QXVO01000003">
    <property type="protein sequence ID" value="RIO47484.1"/>
    <property type="molecule type" value="Genomic_DNA"/>
</dbReference>
<dbReference type="Gene3D" id="3.40.30.10">
    <property type="entry name" value="Glutaredoxin"/>
    <property type="match status" value="1"/>
</dbReference>
<dbReference type="PANTHER" id="PTHR10438">
    <property type="entry name" value="THIOREDOXIN"/>
    <property type="match status" value="1"/>
</dbReference>
<dbReference type="SUPFAM" id="SSF52833">
    <property type="entry name" value="Thioredoxin-like"/>
    <property type="match status" value="1"/>
</dbReference>
<dbReference type="AlphaFoldDB" id="A0A0A8HP68"/>
<dbReference type="PANTHER" id="PTHR10438:SF468">
    <property type="entry name" value="THIOREDOXIN-1-RELATED"/>
    <property type="match status" value="1"/>
</dbReference>
<accession>A0A0A8HP68</accession>
<dbReference type="Proteomes" id="UP000285625">
    <property type="component" value="Unassembled WGS sequence"/>
</dbReference>
<gene>
    <name evidence="1" type="ORF">BUZ57_01575</name>
</gene>
<protein>
    <submittedName>
        <fullName evidence="1">Thioredoxin</fullName>
    </submittedName>
</protein>
<dbReference type="InterPro" id="IPR036249">
    <property type="entry name" value="Thioredoxin-like_sf"/>
</dbReference>
<dbReference type="InterPro" id="IPR013766">
    <property type="entry name" value="Thioredoxin_domain"/>
</dbReference>